<evidence type="ECO:0000256" key="1">
    <source>
        <dbReference type="SAM" id="SignalP"/>
    </source>
</evidence>
<keyword evidence="3" id="KW-1185">Reference proteome</keyword>
<evidence type="ECO:0008006" key="4">
    <source>
        <dbReference type="Google" id="ProtNLM"/>
    </source>
</evidence>
<dbReference type="OrthoDB" id="1491117at2"/>
<reference evidence="2 3" key="1">
    <citation type="submission" date="2019-08" db="EMBL/GenBank/DDBJ databases">
        <title>Lewinella sp. strain SSH13 Genome sequencing and assembly.</title>
        <authorList>
            <person name="Kim I."/>
        </authorList>
    </citation>
    <scope>NUCLEOTIDE SEQUENCE [LARGE SCALE GENOMIC DNA]</scope>
    <source>
        <strain evidence="2 3">SSH13</strain>
    </source>
</reference>
<organism evidence="2 3">
    <name type="scientific">Neolewinella aurantiaca</name>
    <dbReference type="NCBI Taxonomy" id="2602767"/>
    <lineage>
        <taxon>Bacteria</taxon>
        <taxon>Pseudomonadati</taxon>
        <taxon>Bacteroidota</taxon>
        <taxon>Saprospiria</taxon>
        <taxon>Saprospirales</taxon>
        <taxon>Lewinellaceae</taxon>
        <taxon>Neolewinella</taxon>
    </lineage>
</organism>
<evidence type="ECO:0000313" key="3">
    <source>
        <dbReference type="Proteomes" id="UP000321907"/>
    </source>
</evidence>
<dbReference type="AlphaFoldDB" id="A0A5C7FCC0"/>
<sequence length="353" mass="40377">MKFTLTLAFVILLCTCGRAQNKQDKLPHDLSNVAFIKGGAGFLIDSLTIRTSLDTVPYGFAFREDTLVLDISIFSPVDELIVEAFAKGHSFKRYRCWIDGPSADVHLSIAAGRTVVDSVGLSPMDLWFRREVSNIHLSNDLAYIKGALKRSIVDNLELLMCANFIEAFQSLPNLERSDIFWLRSVLKYDVGRVKRHPWFAPLIARQELLESNLPRKLDKYELNDHLGKPVEVATPKNQYYVLNFYDARKMKCRQDHELLQESFLQDSIFTGVPFISVTKGDYLDGWLNYMREGSFSWPHYLETPPSNKPGLYEKMALSPASTYVLINERNQIEGVFEDLQKLVAAVLLRKRED</sequence>
<proteinExistence type="predicted"/>
<name>A0A5C7FCC0_9BACT</name>
<feature type="signal peptide" evidence="1">
    <location>
        <begin position="1"/>
        <end position="19"/>
    </location>
</feature>
<dbReference type="EMBL" id="VOXD01000032">
    <property type="protein sequence ID" value="TXF87769.1"/>
    <property type="molecule type" value="Genomic_DNA"/>
</dbReference>
<keyword evidence="1" id="KW-0732">Signal</keyword>
<feature type="chain" id="PRO_5022687151" description="Thioredoxin domain-containing protein" evidence="1">
    <location>
        <begin position="20"/>
        <end position="353"/>
    </location>
</feature>
<comment type="caution">
    <text evidence="2">The sequence shown here is derived from an EMBL/GenBank/DDBJ whole genome shotgun (WGS) entry which is preliminary data.</text>
</comment>
<gene>
    <name evidence="2" type="ORF">FUA23_17720</name>
</gene>
<dbReference type="RefSeq" id="WP_147932103.1">
    <property type="nucleotide sequence ID" value="NZ_VOXD01000032.1"/>
</dbReference>
<dbReference type="Gene3D" id="3.40.30.10">
    <property type="entry name" value="Glutaredoxin"/>
    <property type="match status" value="1"/>
</dbReference>
<protein>
    <recommendedName>
        <fullName evidence="4">Thioredoxin domain-containing protein</fullName>
    </recommendedName>
</protein>
<accession>A0A5C7FCC0</accession>
<dbReference type="Proteomes" id="UP000321907">
    <property type="component" value="Unassembled WGS sequence"/>
</dbReference>
<evidence type="ECO:0000313" key="2">
    <source>
        <dbReference type="EMBL" id="TXF87769.1"/>
    </source>
</evidence>